<name>A0A0A2EBF7_9PORP</name>
<dbReference type="NCBIfam" id="TIGR01877">
    <property type="entry name" value="cas_cas6"/>
    <property type="match status" value="1"/>
</dbReference>
<dbReference type="GO" id="GO:0016788">
    <property type="term" value="F:hydrolase activity, acting on ester bonds"/>
    <property type="evidence" value="ECO:0007669"/>
    <property type="project" value="InterPro"/>
</dbReference>
<keyword evidence="7" id="KW-1185">Reference proteome</keyword>
<evidence type="ECO:0000313" key="7">
    <source>
        <dbReference type="Proteomes" id="UP000030103"/>
    </source>
</evidence>
<gene>
    <name evidence="5" type="ORF">HQ47_03375</name>
    <name evidence="6" type="ORF">NCTC11632_01243</name>
</gene>
<dbReference type="CDD" id="cd21140">
    <property type="entry name" value="Cas6_I-like"/>
    <property type="match status" value="1"/>
</dbReference>
<dbReference type="EMBL" id="UGTF01000002">
    <property type="protein sequence ID" value="SUB89144.1"/>
    <property type="molecule type" value="Genomic_DNA"/>
</dbReference>
<dbReference type="Gene3D" id="3.30.70.1900">
    <property type="match status" value="1"/>
</dbReference>
<dbReference type="InterPro" id="IPR049435">
    <property type="entry name" value="Cas_Cas6_C"/>
</dbReference>
<evidence type="ECO:0000259" key="4">
    <source>
        <dbReference type="Pfam" id="PF01881"/>
    </source>
</evidence>
<reference evidence="5 7" key="1">
    <citation type="submission" date="2014-09" db="EMBL/GenBank/DDBJ databases">
        <title>Draft Genome Sequence of Porphyromonas macacae COT-192_OH2859.</title>
        <authorList>
            <person name="Wallis C."/>
            <person name="Deusch O."/>
            <person name="O'Flynn C."/>
            <person name="Davis I."/>
            <person name="Horsfall A."/>
            <person name="Kirkwood N."/>
            <person name="Harris S."/>
            <person name="Eisen J.A."/>
            <person name="Coil D.A."/>
            <person name="Darling A.E."/>
            <person name="Jospin G."/>
            <person name="Alexiev A."/>
        </authorList>
    </citation>
    <scope>NUCLEOTIDE SEQUENCE [LARGE SCALE GENOMIC DNA]</scope>
    <source>
        <strain evidence="7">COT-192 OH2859</strain>
        <strain evidence="5">COT-192_OH2859</strain>
    </source>
</reference>
<dbReference type="PANTHER" id="PTHR36984:SF1">
    <property type="entry name" value="CRISPR-ASSOCIATED ENDORIBONUCLEASE CAS6 1"/>
    <property type="match status" value="1"/>
</dbReference>
<evidence type="ECO:0000313" key="5">
    <source>
        <dbReference type="EMBL" id="KGN74962.1"/>
    </source>
</evidence>
<dbReference type="GO" id="GO:0051607">
    <property type="term" value="P:defense response to virus"/>
    <property type="evidence" value="ECO:0007669"/>
    <property type="project" value="UniProtKB-KW"/>
</dbReference>
<protein>
    <submittedName>
        <fullName evidence="5">CRISPR-associated protein Cas5</fullName>
    </submittedName>
</protein>
<reference evidence="6 8" key="2">
    <citation type="submission" date="2018-06" db="EMBL/GenBank/DDBJ databases">
        <authorList>
            <consortium name="Pathogen Informatics"/>
            <person name="Doyle S."/>
        </authorList>
    </citation>
    <scope>NUCLEOTIDE SEQUENCE [LARGE SCALE GENOMIC DNA]</scope>
    <source>
        <strain evidence="6 8">NCTC11632</strain>
    </source>
</reference>
<dbReference type="OrthoDB" id="956004at2"/>
<evidence type="ECO:0000256" key="3">
    <source>
        <dbReference type="ARBA" id="ARBA00023118"/>
    </source>
</evidence>
<dbReference type="STRING" id="28115.HQ47_03375"/>
<dbReference type="PANTHER" id="PTHR36984">
    <property type="entry name" value="CRISPR-ASSOCIATED ENDORIBONUCLEASE CAS6 1"/>
    <property type="match status" value="1"/>
</dbReference>
<evidence type="ECO:0000313" key="6">
    <source>
        <dbReference type="EMBL" id="SUB89144.1"/>
    </source>
</evidence>
<dbReference type="GO" id="GO:0003723">
    <property type="term" value="F:RNA binding"/>
    <property type="evidence" value="ECO:0007669"/>
    <property type="project" value="UniProtKB-KW"/>
</dbReference>
<proteinExistence type="inferred from homology"/>
<dbReference type="Pfam" id="PF01881">
    <property type="entry name" value="Cas_Cas6_C"/>
    <property type="match status" value="1"/>
</dbReference>
<evidence type="ECO:0000313" key="8">
    <source>
        <dbReference type="Proteomes" id="UP000254156"/>
    </source>
</evidence>
<dbReference type="Proteomes" id="UP000254156">
    <property type="component" value="Unassembled WGS sequence"/>
</dbReference>
<keyword evidence="2" id="KW-0694">RNA-binding</keyword>
<evidence type="ECO:0000256" key="2">
    <source>
        <dbReference type="ARBA" id="ARBA00022884"/>
    </source>
</evidence>
<accession>A0A0A2EBF7</accession>
<keyword evidence="3" id="KW-0051">Antiviral defense</keyword>
<dbReference type="InterPro" id="IPR045747">
    <property type="entry name" value="CRISPR-assoc_prot_Cas6_N_sf"/>
</dbReference>
<dbReference type="AlphaFoldDB" id="A0A0A2EBF7"/>
<dbReference type="InterPro" id="IPR010156">
    <property type="entry name" value="CRISPR-assoc_prot_Cas6"/>
</dbReference>
<feature type="domain" description="CRISPR associated protein Cas6 C-terminal" evidence="4">
    <location>
        <begin position="106"/>
        <end position="220"/>
    </location>
</feature>
<dbReference type="eggNOG" id="COG1583">
    <property type="taxonomic scope" value="Bacteria"/>
</dbReference>
<organism evidence="5 7">
    <name type="scientific">Porphyromonas macacae</name>
    <dbReference type="NCBI Taxonomy" id="28115"/>
    <lineage>
        <taxon>Bacteria</taxon>
        <taxon>Pseudomonadati</taxon>
        <taxon>Bacteroidota</taxon>
        <taxon>Bacteroidia</taxon>
        <taxon>Bacteroidales</taxon>
        <taxon>Porphyromonadaceae</taxon>
        <taxon>Porphyromonas</taxon>
    </lineage>
</organism>
<sequence length="221" mass="24686">MRLQLIIRSKNVVIPFNHQPNLVGTIHKWIGENDLHGKTSSFSFSRLNGGCKVDNPLGIYFERSTDMFISAYNPAIIANILNGIRRDPTMFNGLIVNDVIIVEDPDLSKQELFYPASPLLLKKWNENGNYDHIVYSDDEANILLTKNFQNKLDKAGLHDETAVASFIPEAGLPKVRLIDYKGVKNKTSWCPIRITGRPESKLFAWNAGLGNSTGIGFGAIK</sequence>
<evidence type="ECO:0000256" key="1">
    <source>
        <dbReference type="ARBA" id="ARBA00005937"/>
    </source>
</evidence>
<dbReference type="RefSeq" id="WP_025003795.1">
    <property type="nucleotide sequence ID" value="NZ_JRFA01000009.1"/>
</dbReference>
<dbReference type="Proteomes" id="UP000030103">
    <property type="component" value="Unassembled WGS sequence"/>
</dbReference>
<comment type="similarity">
    <text evidence="1">Belongs to the CRISPR-associated protein Cas6/Cse3/CasE family.</text>
</comment>
<dbReference type="Gene3D" id="3.30.70.1890">
    <property type="match status" value="1"/>
</dbReference>
<dbReference type="EMBL" id="JRFA01000009">
    <property type="protein sequence ID" value="KGN74962.1"/>
    <property type="molecule type" value="Genomic_DNA"/>
</dbReference>